<evidence type="ECO:0000313" key="2">
    <source>
        <dbReference type="EMBL" id="SOD94559.1"/>
    </source>
</evidence>
<feature type="domain" description="Putative DNA-binding" evidence="1">
    <location>
        <begin position="7"/>
        <end position="98"/>
    </location>
</feature>
<dbReference type="OrthoDB" id="4146344at2"/>
<dbReference type="EMBL" id="OCNJ01000004">
    <property type="protein sequence ID" value="SOD94559.1"/>
    <property type="molecule type" value="Genomic_DNA"/>
</dbReference>
<accession>A0A286GHG2</accession>
<gene>
    <name evidence="2" type="ORF">SAMN05421508_10429</name>
</gene>
<dbReference type="Gene3D" id="1.10.150.690">
    <property type="entry name" value="DUF2063"/>
    <property type="match status" value="1"/>
</dbReference>
<dbReference type="InterPro" id="IPR044922">
    <property type="entry name" value="DUF2063_N_sf"/>
</dbReference>
<evidence type="ECO:0000259" key="1">
    <source>
        <dbReference type="Pfam" id="PF09836"/>
    </source>
</evidence>
<keyword evidence="2" id="KW-0238">DNA-binding</keyword>
<dbReference type="AlphaFoldDB" id="A0A286GHG2"/>
<organism evidence="2 3">
    <name type="scientific">Caenispirillum bisanense</name>
    <dbReference type="NCBI Taxonomy" id="414052"/>
    <lineage>
        <taxon>Bacteria</taxon>
        <taxon>Pseudomonadati</taxon>
        <taxon>Pseudomonadota</taxon>
        <taxon>Alphaproteobacteria</taxon>
        <taxon>Rhodospirillales</taxon>
        <taxon>Novispirillaceae</taxon>
        <taxon>Caenispirillum</taxon>
    </lineage>
</organism>
<dbReference type="RefSeq" id="WP_097279007.1">
    <property type="nucleotide sequence ID" value="NZ_OCNJ01000004.1"/>
</dbReference>
<evidence type="ECO:0000313" key="3">
    <source>
        <dbReference type="Proteomes" id="UP000219621"/>
    </source>
</evidence>
<name>A0A286GHG2_9PROT</name>
<dbReference type="Pfam" id="PF09836">
    <property type="entry name" value="DUF2063"/>
    <property type="match status" value="1"/>
</dbReference>
<reference evidence="2 3" key="1">
    <citation type="submission" date="2017-09" db="EMBL/GenBank/DDBJ databases">
        <authorList>
            <person name="Ehlers B."/>
            <person name="Leendertz F.H."/>
        </authorList>
    </citation>
    <scope>NUCLEOTIDE SEQUENCE [LARGE SCALE GENOMIC DNA]</scope>
    <source>
        <strain evidence="2 3">USBA 140</strain>
    </source>
</reference>
<dbReference type="InterPro" id="IPR018640">
    <property type="entry name" value="DUF2063"/>
</dbReference>
<dbReference type="Proteomes" id="UP000219621">
    <property type="component" value="Unassembled WGS sequence"/>
</dbReference>
<keyword evidence="3" id="KW-1185">Reference proteome</keyword>
<dbReference type="GO" id="GO:0003677">
    <property type="term" value="F:DNA binding"/>
    <property type="evidence" value="ECO:0007669"/>
    <property type="project" value="UniProtKB-KW"/>
</dbReference>
<proteinExistence type="predicted"/>
<protein>
    <submittedName>
        <fullName evidence="2">DNA-binding domain-containing protein</fullName>
    </submittedName>
</protein>
<sequence>MSALADLQAAMADWALHGRPVPAALAAAHGPPAAAARLSVYRNNTRSSLTEALMAAYPVTTRVVGADFFAALAAAYLEGHPPRAASLLHYGDRLAAFLATWAPAAALVYLPDLARLERAWTLAYHAAEAPTLDPAALTAPGVAERLGSLRLVPHPSLHLVASPWPIAEIWRQHQGEDEPAGIALDAGPSRVAVVRPAAEVRLCDLAPGALALVTALAEGRPLAAALDAAFTADPDFAVERDFAAVLAAGLFTTLEAP</sequence>